<protein>
    <submittedName>
        <fullName evidence="12">Rab11 family-interacting protein 3</fullName>
    </submittedName>
</protein>
<evidence type="ECO:0000256" key="9">
    <source>
        <dbReference type="SAM" id="MobiDB-lite"/>
    </source>
</evidence>
<dbReference type="PANTHER" id="PTHR15726">
    <property type="entry name" value="RAB11-FAMILY INTERACTING PROTEIN"/>
    <property type="match status" value="1"/>
</dbReference>
<feature type="domain" description="FIP-RBD" evidence="11">
    <location>
        <begin position="500"/>
        <end position="562"/>
    </location>
</feature>
<dbReference type="SUPFAM" id="SSF144270">
    <property type="entry name" value="Eferin C-derminal domain-like"/>
    <property type="match status" value="1"/>
</dbReference>
<dbReference type="EMBL" id="JARQWQ010000005">
    <property type="protein sequence ID" value="KAK2571736.1"/>
    <property type="molecule type" value="Genomic_DNA"/>
</dbReference>
<evidence type="ECO:0000256" key="8">
    <source>
        <dbReference type="SAM" id="Coils"/>
    </source>
</evidence>
<dbReference type="GO" id="GO:0030139">
    <property type="term" value="C:endocytic vesicle"/>
    <property type="evidence" value="ECO:0007669"/>
    <property type="project" value="TreeGrafter"/>
</dbReference>
<dbReference type="PROSITE" id="PS50222">
    <property type="entry name" value="EF_HAND_2"/>
    <property type="match status" value="1"/>
</dbReference>
<dbReference type="SMART" id="SM00054">
    <property type="entry name" value="EFh"/>
    <property type="match status" value="2"/>
</dbReference>
<dbReference type="Pfam" id="PF09457">
    <property type="entry name" value="RBD-FIP"/>
    <property type="match status" value="1"/>
</dbReference>
<keyword evidence="5" id="KW-0967">Endosome</keyword>
<dbReference type="InterPro" id="IPR051977">
    <property type="entry name" value="Rab11-interacting_regulator"/>
</dbReference>
<dbReference type="GO" id="GO:0032456">
    <property type="term" value="P:endocytic recycling"/>
    <property type="evidence" value="ECO:0007669"/>
    <property type="project" value="TreeGrafter"/>
</dbReference>
<dbReference type="PROSITE" id="PS51511">
    <property type="entry name" value="FIP_RBD"/>
    <property type="match status" value="1"/>
</dbReference>
<evidence type="ECO:0000256" key="3">
    <source>
        <dbReference type="ARBA" id="ARBA00004654"/>
    </source>
</evidence>
<keyword evidence="4" id="KW-0813">Transport</keyword>
<keyword evidence="6 8" id="KW-0175">Coiled coil</keyword>
<sequence>MQDGNVEDVLGELKAVFEVCDQNGDGFVKTQDLLRLGQEHVSEGFEEMKTLIEKLDPEGFGQISFDRFCSGIHDFLGDNGDLNSNGGKEANKFSADEQYPRLTISANNDHFEDSCCERDSTYSTASTNEYNGDDDEDNFQDELNISNFSRNQKQYSTFPPPTLPRLKYRSTLPVTSTEIYSDRHSDTSEYQSEEGFEGFGESFSEDTAFEDSPRIRNDNRLADRLLRGRTSAAAAAFSSQNGHHMNLFKCHSENPSRQNSFEDLIIDRPMSDSEAGTSVFLITELKRLSSQVSLLQEDHVMQQGKQQKIRDENKLLSTRINALEEQLETQKLSTGKQVEEEGLKYKVALTKLERENEDSLIALNKKLQQAEEEIEKLKKVEPLLRKELDTCQEEKRRLLNQVDSLELALQLKADEVKELKAKLNAEIKGRLQDQQQHEQDLAVASEHLSELERYKLEVEIKLKDHHNMEQQKTDLERHVQALIKENLGLKNSKEELNVQLHRDGYFGATQQGSLADELVTADKEKIINTLREQEEENRRLRGYLDGLLMMIMEHNPSLLELQ</sequence>
<organism evidence="12 13">
    <name type="scientific">Acropora cervicornis</name>
    <name type="common">Staghorn coral</name>
    <dbReference type="NCBI Taxonomy" id="6130"/>
    <lineage>
        <taxon>Eukaryota</taxon>
        <taxon>Metazoa</taxon>
        <taxon>Cnidaria</taxon>
        <taxon>Anthozoa</taxon>
        <taxon>Hexacorallia</taxon>
        <taxon>Scleractinia</taxon>
        <taxon>Astrocoeniina</taxon>
        <taxon>Acroporidae</taxon>
        <taxon>Acropora</taxon>
    </lineage>
</organism>
<evidence type="ECO:0000313" key="12">
    <source>
        <dbReference type="EMBL" id="KAK2571736.1"/>
    </source>
</evidence>
<dbReference type="PANTHER" id="PTHR15726:SF7">
    <property type="entry name" value="NUCLEAR FALLOUT, ISOFORM J"/>
    <property type="match status" value="1"/>
</dbReference>
<proteinExistence type="predicted"/>
<evidence type="ECO:0000313" key="13">
    <source>
        <dbReference type="Proteomes" id="UP001249851"/>
    </source>
</evidence>
<feature type="region of interest" description="Disordered" evidence="9">
    <location>
        <begin position="181"/>
        <end position="215"/>
    </location>
</feature>
<dbReference type="Proteomes" id="UP001249851">
    <property type="component" value="Unassembled WGS sequence"/>
</dbReference>
<accession>A0AAD9R271</accession>
<keyword evidence="13" id="KW-1185">Reference proteome</keyword>
<dbReference type="GO" id="GO:0005509">
    <property type="term" value="F:calcium ion binding"/>
    <property type="evidence" value="ECO:0007669"/>
    <property type="project" value="InterPro"/>
</dbReference>
<dbReference type="GO" id="GO:0030496">
    <property type="term" value="C:midbody"/>
    <property type="evidence" value="ECO:0007669"/>
    <property type="project" value="UniProtKB-SubCell"/>
</dbReference>
<gene>
    <name evidence="12" type="ORF">P5673_003126</name>
</gene>
<dbReference type="Pfam" id="PF13499">
    <property type="entry name" value="EF-hand_7"/>
    <property type="match status" value="1"/>
</dbReference>
<dbReference type="GO" id="GO:0055038">
    <property type="term" value="C:recycling endosome membrane"/>
    <property type="evidence" value="ECO:0007669"/>
    <property type="project" value="UniProtKB-SubCell"/>
</dbReference>
<feature type="domain" description="EF-hand" evidence="10">
    <location>
        <begin position="8"/>
        <end position="43"/>
    </location>
</feature>
<evidence type="ECO:0000259" key="11">
    <source>
        <dbReference type="PROSITE" id="PS51511"/>
    </source>
</evidence>
<reference evidence="12" key="1">
    <citation type="journal article" date="2023" name="G3 (Bethesda)">
        <title>Whole genome assembly and annotation of the endangered Caribbean coral Acropora cervicornis.</title>
        <authorList>
            <person name="Selwyn J.D."/>
            <person name="Vollmer S.V."/>
        </authorList>
    </citation>
    <scope>NUCLEOTIDE SEQUENCE</scope>
    <source>
        <strain evidence="12">K2</strain>
    </source>
</reference>
<dbReference type="AlphaFoldDB" id="A0AAD9R271"/>
<dbReference type="InterPro" id="IPR037245">
    <property type="entry name" value="FIP-RBD_C_sf"/>
</dbReference>
<dbReference type="SUPFAM" id="SSF47473">
    <property type="entry name" value="EF-hand"/>
    <property type="match status" value="1"/>
</dbReference>
<dbReference type="InterPro" id="IPR011992">
    <property type="entry name" value="EF-hand-dom_pair"/>
</dbReference>
<evidence type="ECO:0000259" key="10">
    <source>
        <dbReference type="PROSITE" id="PS50222"/>
    </source>
</evidence>
<feature type="coiled-coil region" evidence="8">
    <location>
        <begin position="451"/>
        <end position="499"/>
    </location>
</feature>
<feature type="coiled-coil region" evidence="8">
    <location>
        <begin position="306"/>
        <end position="422"/>
    </location>
</feature>
<dbReference type="InterPro" id="IPR019018">
    <property type="entry name" value="Rab-bd_FIP-RBD"/>
</dbReference>
<dbReference type="Pfam" id="PF25450">
    <property type="entry name" value="Rab11-FIP3"/>
    <property type="match status" value="1"/>
</dbReference>
<dbReference type="InterPro" id="IPR002048">
    <property type="entry name" value="EF_hand_dom"/>
</dbReference>
<keyword evidence="7" id="KW-0472">Membrane</keyword>
<evidence type="ECO:0000256" key="1">
    <source>
        <dbReference type="ARBA" id="ARBA00004214"/>
    </source>
</evidence>
<evidence type="ECO:0000256" key="2">
    <source>
        <dbReference type="ARBA" id="ARBA00004626"/>
    </source>
</evidence>
<evidence type="ECO:0000256" key="5">
    <source>
        <dbReference type="ARBA" id="ARBA00022753"/>
    </source>
</evidence>
<dbReference type="CDD" id="cd00051">
    <property type="entry name" value="EFh"/>
    <property type="match status" value="1"/>
</dbReference>
<evidence type="ECO:0000256" key="4">
    <source>
        <dbReference type="ARBA" id="ARBA00022448"/>
    </source>
</evidence>
<dbReference type="GO" id="GO:0032465">
    <property type="term" value="P:regulation of cytokinesis"/>
    <property type="evidence" value="ECO:0007669"/>
    <property type="project" value="TreeGrafter"/>
</dbReference>
<dbReference type="Gene3D" id="1.10.238.10">
    <property type="entry name" value="EF-hand"/>
    <property type="match status" value="1"/>
</dbReference>
<comment type="subcellular location">
    <subcellularLocation>
        <location evidence="2">Cleavage furrow</location>
    </subcellularLocation>
    <subcellularLocation>
        <location evidence="1">Midbody</location>
    </subcellularLocation>
    <subcellularLocation>
        <location evidence="3">Recycling endosome membrane</location>
        <topology evidence="3">Peripheral membrane protein</topology>
    </subcellularLocation>
</comment>
<dbReference type="Gene3D" id="1.20.5.2440">
    <property type="match status" value="1"/>
</dbReference>
<evidence type="ECO:0000256" key="6">
    <source>
        <dbReference type="ARBA" id="ARBA00023054"/>
    </source>
</evidence>
<comment type="caution">
    <text evidence="12">The sequence shown here is derived from an EMBL/GenBank/DDBJ whole genome shotgun (WGS) entry which is preliminary data.</text>
</comment>
<dbReference type="GO" id="GO:0032154">
    <property type="term" value="C:cleavage furrow"/>
    <property type="evidence" value="ECO:0007669"/>
    <property type="project" value="UniProtKB-SubCell"/>
</dbReference>
<evidence type="ECO:0000256" key="7">
    <source>
        <dbReference type="ARBA" id="ARBA00023136"/>
    </source>
</evidence>
<dbReference type="InterPro" id="IPR057316">
    <property type="entry name" value="Rab11-FIP3/4_dom"/>
</dbReference>
<name>A0AAD9R271_ACRCE</name>
<reference evidence="12" key="2">
    <citation type="journal article" date="2023" name="Science">
        <title>Genomic signatures of disease resistance in endangered staghorn corals.</title>
        <authorList>
            <person name="Vollmer S.V."/>
            <person name="Selwyn J.D."/>
            <person name="Despard B.A."/>
            <person name="Roesel C.L."/>
        </authorList>
    </citation>
    <scope>NUCLEOTIDE SEQUENCE</scope>
    <source>
        <strain evidence="12">K2</strain>
    </source>
</reference>